<evidence type="ECO:0000313" key="3">
    <source>
        <dbReference type="EMBL" id="WXK76197.1"/>
    </source>
</evidence>
<accession>A0ABZ2QI63</accession>
<dbReference type="Gene3D" id="3.90.420.10">
    <property type="entry name" value="Oxidoreductase, molybdopterin-binding domain"/>
    <property type="match status" value="1"/>
</dbReference>
<dbReference type="InterPro" id="IPR000572">
    <property type="entry name" value="OxRdtase_Mopterin-bd_dom"/>
</dbReference>
<dbReference type="RefSeq" id="WP_399144360.1">
    <property type="nucleotide sequence ID" value="NZ_CP147982.1"/>
</dbReference>
<sequence>MTQDPNPARPADRDGEDGRGTPVGRRVLLGMLAAGAAGVAAAPLLQRAYDSTIGAAAQKDPTGLSGLLPAGGGFRYYSVTGSVPHKGERDYRLTVDGLVRHRASHRLADLRAMPQTRLVRDVQCVTGWRVPHTAFEGVRLATLLDAAGVRPEAEAVHFTCFDGAYRESLTLEQARRDDVLVALRMQDRPLGHDHGGPVRLYAAPMYFYKSAKWLSRITVTDRVRPGYWEERGYDVDAWVGRSNGRDDVPTT</sequence>
<dbReference type="Pfam" id="PF00174">
    <property type="entry name" value="Oxidored_molyb"/>
    <property type="match status" value="1"/>
</dbReference>
<protein>
    <submittedName>
        <fullName evidence="3">Molybdopterin-dependent oxidoreductase</fullName>
    </submittedName>
</protein>
<dbReference type="SUPFAM" id="SSF56524">
    <property type="entry name" value="Oxidoreductase molybdopterin-binding domain"/>
    <property type="match status" value="1"/>
</dbReference>
<dbReference type="PANTHER" id="PTHR43032:SF4">
    <property type="entry name" value="OXIDOREDUCTASE MOLYBDOPTERIN-BINDING DOMAIN-CONTAINING PROTEIN"/>
    <property type="match status" value="1"/>
</dbReference>
<dbReference type="InterPro" id="IPR006311">
    <property type="entry name" value="TAT_signal"/>
</dbReference>
<dbReference type="Proteomes" id="UP001626628">
    <property type="component" value="Chromosome"/>
</dbReference>
<dbReference type="PROSITE" id="PS51318">
    <property type="entry name" value="TAT"/>
    <property type="match status" value="1"/>
</dbReference>
<dbReference type="EMBL" id="CP147982">
    <property type="protein sequence ID" value="WXK76197.1"/>
    <property type="molecule type" value="Genomic_DNA"/>
</dbReference>
<dbReference type="PANTHER" id="PTHR43032">
    <property type="entry name" value="PROTEIN-METHIONINE-SULFOXIDE REDUCTASE"/>
    <property type="match status" value="1"/>
</dbReference>
<feature type="compositionally biased region" description="Basic and acidic residues" evidence="1">
    <location>
        <begin position="10"/>
        <end position="19"/>
    </location>
</feature>
<gene>
    <name evidence="3" type="ORF">WAB15_09490</name>
</gene>
<dbReference type="InterPro" id="IPR036374">
    <property type="entry name" value="OxRdtase_Mopterin-bd_sf"/>
</dbReference>
<feature type="region of interest" description="Disordered" evidence="1">
    <location>
        <begin position="1"/>
        <end position="23"/>
    </location>
</feature>
<evidence type="ECO:0000256" key="1">
    <source>
        <dbReference type="SAM" id="MobiDB-lite"/>
    </source>
</evidence>
<proteinExistence type="predicted"/>
<organism evidence="3 4">
    <name type="scientific">Streptomyces sirii</name>
    <dbReference type="NCBI Taxonomy" id="3127701"/>
    <lineage>
        <taxon>Bacteria</taxon>
        <taxon>Bacillati</taxon>
        <taxon>Actinomycetota</taxon>
        <taxon>Actinomycetes</taxon>
        <taxon>Kitasatosporales</taxon>
        <taxon>Streptomycetaceae</taxon>
        <taxon>Streptomyces</taxon>
    </lineage>
</organism>
<keyword evidence="4" id="KW-1185">Reference proteome</keyword>
<feature type="domain" description="Oxidoreductase molybdopterin-binding" evidence="2">
    <location>
        <begin position="81"/>
        <end position="228"/>
    </location>
</feature>
<reference evidence="3 4" key="1">
    <citation type="submission" date="2024-03" db="EMBL/GenBank/DDBJ databases">
        <title>The complete genome of Streptomyces sirii sp.nov.</title>
        <authorList>
            <person name="Zakalyukina Y.V."/>
            <person name="Belik A.R."/>
            <person name="Biryukov M.V."/>
            <person name="Baturina O.A."/>
            <person name="Kabilov M.R."/>
        </authorList>
    </citation>
    <scope>NUCLEOTIDE SEQUENCE [LARGE SCALE GENOMIC DNA]</scope>
    <source>
        <strain evidence="3 4">BP-8</strain>
    </source>
</reference>
<evidence type="ECO:0000259" key="2">
    <source>
        <dbReference type="Pfam" id="PF00174"/>
    </source>
</evidence>
<name>A0ABZ2QI63_9ACTN</name>
<evidence type="ECO:0000313" key="4">
    <source>
        <dbReference type="Proteomes" id="UP001626628"/>
    </source>
</evidence>